<accession>A0A7M7QEC0</accession>
<protein>
    <recommendedName>
        <fullName evidence="1">RAP domain-containing protein</fullName>
    </recommendedName>
</protein>
<dbReference type="RefSeq" id="XP_031784823.1">
    <property type="nucleotide sequence ID" value="XM_031928963.2"/>
</dbReference>
<organism evidence="2 3">
    <name type="scientific">Nasonia vitripennis</name>
    <name type="common">Parasitic wasp</name>
    <dbReference type="NCBI Taxonomy" id="7425"/>
    <lineage>
        <taxon>Eukaryota</taxon>
        <taxon>Metazoa</taxon>
        <taxon>Ecdysozoa</taxon>
        <taxon>Arthropoda</taxon>
        <taxon>Hexapoda</taxon>
        <taxon>Insecta</taxon>
        <taxon>Pterygota</taxon>
        <taxon>Neoptera</taxon>
        <taxon>Endopterygota</taxon>
        <taxon>Hymenoptera</taxon>
        <taxon>Apocrita</taxon>
        <taxon>Proctotrupomorpha</taxon>
        <taxon>Chalcidoidea</taxon>
        <taxon>Pteromalidae</taxon>
        <taxon>Pteromalinae</taxon>
        <taxon>Nasonia</taxon>
    </lineage>
</organism>
<feature type="domain" description="RAP" evidence="1">
    <location>
        <begin position="80"/>
        <end position="139"/>
    </location>
</feature>
<dbReference type="InParanoid" id="A0A7M7QEC0"/>
<dbReference type="GeneID" id="100678883"/>
<dbReference type="KEGG" id="nvi:100678883"/>
<dbReference type="SMART" id="SM00952">
    <property type="entry name" value="RAP"/>
    <property type="match status" value="1"/>
</dbReference>
<sequence length="143" mass="16375">MKFYGSLKKSDSDKIITEVAHIIKSEAAVHVDSIMLHIAKTHVIVRLDPETKEFLSPSEKLSNIPAGTIKYAPDDDKKWYVLSIGSKNIITRDESHKITGILANDIRQLECIGYTPIVIPQYEWNNMFEEGVKQKYLKNLLFR</sequence>
<evidence type="ECO:0000313" key="2">
    <source>
        <dbReference type="EnsemblMetazoa" id="XP_031784823"/>
    </source>
</evidence>
<evidence type="ECO:0000313" key="3">
    <source>
        <dbReference type="Proteomes" id="UP000002358"/>
    </source>
</evidence>
<proteinExistence type="predicted"/>
<reference evidence="2" key="1">
    <citation type="submission" date="2021-01" db="UniProtKB">
        <authorList>
            <consortium name="EnsemblMetazoa"/>
        </authorList>
    </citation>
    <scope>IDENTIFICATION</scope>
</reference>
<dbReference type="PROSITE" id="PS51286">
    <property type="entry name" value="RAP"/>
    <property type="match status" value="1"/>
</dbReference>
<dbReference type="AlphaFoldDB" id="A0A7M7QEC0"/>
<evidence type="ECO:0000259" key="1">
    <source>
        <dbReference type="PROSITE" id="PS51286"/>
    </source>
</evidence>
<dbReference type="EnsemblMetazoa" id="XM_031928963">
    <property type="protein sequence ID" value="XP_031784823"/>
    <property type="gene ID" value="LOC100678883"/>
</dbReference>
<name>A0A7M7QEC0_NASVI</name>
<keyword evidence="3" id="KW-1185">Reference proteome</keyword>
<dbReference type="Proteomes" id="UP000002358">
    <property type="component" value="Chromosome 4"/>
</dbReference>
<dbReference type="InterPro" id="IPR013584">
    <property type="entry name" value="RAP"/>
</dbReference>